<keyword evidence="3 8" id="KW-0436">Ligase</keyword>
<dbReference type="PANTHER" id="PTHR43311">
    <property type="entry name" value="GLUTAMATE--TRNA LIGASE"/>
    <property type="match status" value="1"/>
</dbReference>
<dbReference type="InterPro" id="IPR049940">
    <property type="entry name" value="GluQ/Sye"/>
</dbReference>
<comment type="subunit">
    <text evidence="8">Monomer.</text>
</comment>
<dbReference type="Pfam" id="PF19269">
    <property type="entry name" value="Anticodon_2"/>
    <property type="match status" value="1"/>
</dbReference>
<proteinExistence type="inferred from homology"/>
<sequence>MNTRKVRVRFAPSPTGPLHMGGVRTALFNYLFAQKHGGDFLLRIEDTDQNRYVPGAEEYIMEALKWCGLNAVEGPGIGGEYGPYRQSERKAIYRQYAEQLVQSGNAYYAFDTPEELDELRAKAEAEKNVFSYDLHTRQQLNNSLSLTEEQVQAKIAAGEPYIIRFKMPEDTVIEEKDLIRGEVKFNTNQLDDKVLFKADGMPTYHLANVVDDYLMKITHVIRGEEWLPSMPLHILLYEALGWAETRPQFAHLPLILKPTGKGKLSKRDGDKLGFPVFPLLWKDPKTGDISRGYREDGYFPEAFVNLLALLGWNAGTEQEFFSMDELIEAFSLERVVKAGARFDPEKAKWFNRHYFQQKDEAFLAEAFKPVLQEKGVEASDELILKVVGLVKERCEFVHDLWEQGSYFFAAPESYDEKTVKKKWKPDTSEKLQEIEALFQSVEEWKADAIKEAFSTFMNDKGWGFGVVMVPIRLALVGTSAGADLFDICEVIGKDESLQRIRKAMEQLG</sequence>
<keyword evidence="7 8" id="KW-0030">Aminoacyl-tRNA synthetase</keyword>
<dbReference type="HAMAP" id="MF_00022">
    <property type="entry name" value="Glu_tRNA_synth_type1"/>
    <property type="match status" value="1"/>
</dbReference>
<feature type="domain" description="Glutamyl/glutaminyl-tRNA synthetase class Ib catalytic" evidence="9">
    <location>
        <begin position="5"/>
        <end position="349"/>
    </location>
</feature>
<comment type="subcellular location">
    <subcellularLocation>
        <location evidence="8">Cytoplasm</location>
    </subcellularLocation>
</comment>
<evidence type="ECO:0000313" key="12">
    <source>
        <dbReference type="Proteomes" id="UP000198964"/>
    </source>
</evidence>
<name>A0A1I2CNH1_9BACT</name>
<dbReference type="InterPro" id="IPR000924">
    <property type="entry name" value="Glu/Gln-tRNA-synth"/>
</dbReference>
<organism evidence="11 12">
    <name type="scientific">Sunxiuqinia elliptica</name>
    <dbReference type="NCBI Taxonomy" id="655355"/>
    <lineage>
        <taxon>Bacteria</taxon>
        <taxon>Pseudomonadati</taxon>
        <taxon>Bacteroidota</taxon>
        <taxon>Bacteroidia</taxon>
        <taxon>Marinilabiliales</taxon>
        <taxon>Prolixibacteraceae</taxon>
        <taxon>Sunxiuqinia</taxon>
    </lineage>
</organism>
<dbReference type="GO" id="GO:0005829">
    <property type="term" value="C:cytosol"/>
    <property type="evidence" value="ECO:0007669"/>
    <property type="project" value="TreeGrafter"/>
</dbReference>
<dbReference type="SUPFAM" id="SSF48163">
    <property type="entry name" value="An anticodon-binding domain of class I aminoacyl-tRNA synthetases"/>
    <property type="match status" value="1"/>
</dbReference>
<comment type="similarity">
    <text evidence="1 8">Belongs to the class-I aminoacyl-tRNA synthetase family. Glutamate--tRNA ligase type 1 subfamily.</text>
</comment>
<evidence type="ECO:0000313" key="11">
    <source>
        <dbReference type="EMBL" id="SFE69333.1"/>
    </source>
</evidence>
<dbReference type="Gene3D" id="1.10.8.70">
    <property type="entry name" value="Glutamate-tRNA synthetase, class I, anticodon-binding domain 1"/>
    <property type="match status" value="1"/>
</dbReference>
<dbReference type="EMBL" id="FONW01000001">
    <property type="protein sequence ID" value="SFE69333.1"/>
    <property type="molecule type" value="Genomic_DNA"/>
</dbReference>
<evidence type="ECO:0000259" key="9">
    <source>
        <dbReference type="Pfam" id="PF00749"/>
    </source>
</evidence>
<dbReference type="InterPro" id="IPR001412">
    <property type="entry name" value="aa-tRNA-synth_I_CS"/>
</dbReference>
<dbReference type="FunFam" id="3.40.50.620:FF:000127">
    <property type="entry name" value="Glutamate--tRNA ligase"/>
    <property type="match status" value="1"/>
</dbReference>
<keyword evidence="4 8" id="KW-0547">Nucleotide-binding</keyword>
<dbReference type="InterPro" id="IPR008925">
    <property type="entry name" value="aa_tRNA-synth_I_cd-bd_sf"/>
</dbReference>
<gene>
    <name evidence="8" type="primary">gltX</name>
    <name evidence="11" type="ORF">SAMN05216283_101773</name>
</gene>
<reference evidence="11 12" key="1">
    <citation type="submission" date="2016-10" db="EMBL/GenBank/DDBJ databases">
        <authorList>
            <person name="de Groot N.N."/>
        </authorList>
    </citation>
    <scope>NUCLEOTIDE SEQUENCE [LARGE SCALE GENOMIC DNA]</scope>
    <source>
        <strain evidence="11 12">CGMCC 1.9156</strain>
    </source>
</reference>
<evidence type="ECO:0000256" key="7">
    <source>
        <dbReference type="ARBA" id="ARBA00023146"/>
    </source>
</evidence>
<dbReference type="GO" id="GO:0000049">
    <property type="term" value="F:tRNA binding"/>
    <property type="evidence" value="ECO:0007669"/>
    <property type="project" value="InterPro"/>
</dbReference>
<dbReference type="AlphaFoldDB" id="A0A1I2CNH1"/>
<feature type="short sequence motif" description="'HIGH' region" evidence="8">
    <location>
        <begin position="12"/>
        <end position="22"/>
    </location>
</feature>
<feature type="short sequence motif" description="'KMSKS' region" evidence="8">
    <location>
        <begin position="263"/>
        <end position="267"/>
    </location>
</feature>
<comment type="function">
    <text evidence="8">Catalyzes the attachment of glutamate to tRNA(Glu) in a two-step reaction: glutamate is first activated by ATP to form Glu-AMP and then transferred to the acceptor end of tRNA(Glu).</text>
</comment>
<dbReference type="EC" id="6.1.1.17" evidence="8"/>
<comment type="caution">
    <text evidence="8">Lacks conserved residue(s) required for the propagation of feature annotation.</text>
</comment>
<dbReference type="PRINTS" id="PR00987">
    <property type="entry name" value="TRNASYNTHGLU"/>
</dbReference>
<comment type="catalytic activity">
    <reaction evidence="8">
        <text>tRNA(Glu) + L-glutamate + ATP = L-glutamyl-tRNA(Glu) + AMP + diphosphate</text>
        <dbReference type="Rhea" id="RHEA:23540"/>
        <dbReference type="Rhea" id="RHEA-COMP:9663"/>
        <dbReference type="Rhea" id="RHEA-COMP:9680"/>
        <dbReference type="ChEBI" id="CHEBI:29985"/>
        <dbReference type="ChEBI" id="CHEBI:30616"/>
        <dbReference type="ChEBI" id="CHEBI:33019"/>
        <dbReference type="ChEBI" id="CHEBI:78442"/>
        <dbReference type="ChEBI" id="CHEBI:78520"/>
        <dbReference type="ChEBI" id="CHEBI:456215"/>
        <dbReference type="EC" id="6.1.1.17"/>
    </reaction>
</comment>
<keyword evidence="2 8" id="KW-0963">Cytoplasm</keyword>
<dbReference type="Gene3D" id="3.40.50.620">
    <property type="entry name" value="HUPs"/>
    <property type="match status" value="1"/>
</dbReference>
<dbReference type="PANTHER" id="PTHR43311:SF2">
    <property type="entry name" value="GLUTAMATE--TRNA LIGASE, MITOCHONDRIAL-RELATED"/>
    <property type="match status" value="1"/>
</dbReference>
<feature type="domain" description="Aminoacyl-tRNA synthetase class I anticodon-binding" evidence="10">
    <location>
        <begin position="363"/>
        <end position="504"/>
    </location>
</feature>
<keyword evidence="5 8" id="KW-0067">ATP-binding</keyword>
<evidence type="ECO:0000256" key="1">
    <source>
        <dbReference type="ARBA" id="ARBA00007894"/>
    </source>
</evidence>
<dbReference type="InterPro" id="IPR020752">
    <property type="entry name" value="Glu-tRNA-synth_I_codon-bd_sub1"/>
</dbReference>
<evidence type="ECO:0000256" key="2">
    <source>
        <dbReference type="ARBA" id="ARBA00022490"/>
    </source>
</evidence>
<keyword evidence="6 8" id="KW-0648">Protein biosynthesis</keyword>
<evidence type="ECO:0000256" key="6">
    <source>
        <dbReference type="ARBA" id="ARBA00022917"/>
    </source>
</evidence>
<dbReference type="SUPFAM" id="SSF52374">
    <property type="entry name" value="Nucleotidylyl transferase"/>
    <property type="match status" value="1"/>
</dbReference>
<dbReference type="InterPro" id="IPR020058">
    <property type="entry name" value="Glu/Gln-tRNA-synth_Ib_cat-dom"/>
</dbReference>
<evidence type="ECO:0000256" key="8">
    <source>
        <dbReference type="HAMAP-Rule" id="MF_00022"/>
    </source>
</evidence>
<dbReference type="InterPro" id="IPR004527">
    <property type="entry name" value="Glu-tRNA-ligase_bac/mito"/>
</dbReference>
<feature type="binding site" evidence="8">
    <location>
        <position position="266"/>
    </location>
    <ligand>
        <name>ATP</name>
        <dbReference type="ChEBI" id="CHEBI:30616"/>
    </ligand>
</feature>
<dbReference type="RefSeq" id="WP_093918479.1">
    <property type="nucleotide sequence ID" value="NZ_FONW01000001.1"/>
</dbReference>
<dbReference type="InterPro" id="IPR033910">
    <property type="entry name" value="GluRS_core"/>
</dbReference>
<evidence type="ECO:0000256" key="4">
    <source>
        <dbReference type="ARBA" id="ARBA00022741"/>
    </source>
</evidence>
<dbReference type="Gene3D" id="1.10.10.350">
    <property type="match status" value="1"/>
</dbReference>
<dbReference type="Proteomes" id="UP000198964">
    <property type="component" value="Unassembled WGS sequence"/>
</dbReference>
<dbReference type="Pfam" id="PF00749">
    <property type="entry name" value="tRNA-synt_1c"/>
    <property type="match status" value="1"/>
</dbReference>
<evidence type="ECO:0000256" key="3">
    <source>
        <dbReference type="ARBA" id="ARBA00022598"/>
    </source>
</evidence>
<keyword evidence="12" id="KW-1185">Reference proteome</keyword>
<dbReference type="STRING" id="655355.SAMN05216283_101773"/>
<dbReference type="InterPro" id="IPR014729">
    <property type="entry name" value="Rossmann-like_a/b/a_fold"/>
</dbReference>
<dbReference type="CDD" id="cd00808">
    <property type="entry name" value="GluRS_core"/>
    <property type="match status" value="1"/>
</dbReference>
<dbReference type="GO" id="GO:0004818">
    <property type="term" value="F:glutamate-tRNA ligase activity"/>
    <property type="evidence" value="ECO:0007669"/>
    <property type="project" value="UniProtKB-UniRule"/>
</dbReference>
<evidence type="ECO:0000256" key="5">
    <source>
        <dbReference type="ARBA" id="ARBA00022840"/>
    </source>
</evidence>
<dbReference type="InterPro" id="IPR020751">
    <property type="entry name" value="aa-tRNA-synth_I_codon-bd_sub2"/>
</dbReference>
<dbReference type="GO" id="GO:0006424">
    <property type="term" value="P:glutamyl-tRNA aminoacylation"/>
    <property type="evidence" value="ECO:0007669"/>
    <property type="project" value="UniProtKB-UniRule"/>
</dbReference>
<evidence type="ECO:0000259" key="10">
    <source>
        <dbReference type="Pfam" id="PF19269"/>
    </source>
</evidence>
<dbReference type="GO" id="GO:0008270">
    <property type="term" value="F:zinc ion binding"/>
    <property type="evidence" value="ECO:0007669"/>
    <property type="project" value="InterPro"/>
</dbReference>
<dbReference type="PROSITE" id="PS00178">
    <property type="entry name" value="AA_TRNA_LIGASE_I"/>
    <property type="match status" value="1"/>
</dbReference>
<dbReference type="GO" id="GO:0005524">
    <property type="term" value="F:ATP binding"/>
    <property type="evidence" value="ECO:0007669"/>
    <property type="project" value="UniProtKB-UniRule"/>
</dbReference>
<dbReference type="InterPro" id="IPR045462">
    <property type="entry name" value="aa-tRNA-synth_I_cd-bd"/>
</dbReference>
<accession>A0A1I2CNH1</accession>
<protein>
    <recommendedName>
        <fullName evidence="8">Glutamate--tRNA ligase</fullName>
        <ecNumber evidence="8">6.1.1.17</ecNumber>
    </recommendedName>
    <alternativeName>
        <fullName evidence="8">Glutamyl-tRNA synthetase</fullName>
        <shortName evidence="8">GluRS</shortName>
    </alternativeName>
</protein>
<dbReference type="NCBIfam" id="TIGR00464">
    <property type="entry name" value="gltX_bact"/>
    <property type="match status" value="1"/>
</dbReference>